<dbReference type="AlphaFoldDB" id="A0A9N8DHL4"/>
<keyword evidence="3" id="KW-1185">Reference proteome</keyword>
<dbReference type="Proteomes" id="UP001153069">
    <property type="component" value="Unassembled WGS sequence"/>
</dbReference>
<sequence length="131" mass="14113">MYLVGKLPSSKDKQHSIPFDSTARALCPDGLDPESHAGPPPHPASTCRGMDQSRCQGHGIPNSNGLQKKQSFVPGIMGSPLKKNDAVYCAKFFSSSMTNPPKSLPYSGKTTVESSVRHSRKIATDRGPEFL</sequence>
<reference evidence="2" key="1">
    <citation type="submission" date="2020-06" db="EMBL/GenBank/DDBJ databases">
        <authorList>
            <consortium name="Plant Systems Biology data submission"/>
        </authorList>
    </citation>
    <scope>NUCLEOTIDE SEQUENCE</scope>
    <source>
        <strain evidence="2">D6</strain>
    </source>
</reference>
<name>A0A9N8DHL4_9STRA</name>
<comment type="caution">
    <text evidence="2">The sequence shown here is derived from an EMBL/GenBank/DDBJ whole genome shotgun (WGS) entry which is preliminary data.</text>
</comment>
<evidence type="ECO:0000313" key="3">
    <source>
        <dbReference type="Proteomes" id="UP001153069"/>
    </source>
</evidence>
<feature type="compositionally biased region" description="Basic and acidic residues" evidence="1">
    <location>
        <begin position="122"/>
        <end position="131"/>
    </location>
</feature>
<feature type="region of interest" description="Disordered" evidence="1">
    <location>
        <begin position="1"/>
        <end position="69"/>
    </location>
</feature>
<proteinExistence type="predicted"/>
<evidence type="ECO:0000256" key="1">
    <source>
        <dbReference type="SAM" id="MobiDB-lite"/>
    </source>
</evidence>
<organism evidence="2 3">
    <name type="scientific">Seminavis robusta</name>
    <dbReference type="NCBI Taxonomy" id="568900"/>
    <lineage>
        <taxon>Eukaryota</taxon>
        <taxon>Sar</taxon>
        <taxon>Stramenopiles</taxon>
        <taxon>Ochrophyta</taxon>
        <taxon>Bacillariophyta</taxon>
        <taxon>Bacillariophyceae</taxon>
        <taxon>Bacillariophycidae</taxon>
        <taxon>Naviculales</taxon>
        <taxon>Naviculaceae</taxon>
        <taxon>Seminavis</taxon>
    </lineage>
</organism>
<protein>
    <submittedName>
        <fullName evidence="2">Uncharacterized protein</fullName>
    </submittedName>
</protein>
<gene>
    <name evidence="2" type="ORF">SEMRO_132_G062511.1</name>
</gene>
<dbReference type="EMBL" id="CAICTM010000131">
    <property type="protein sequence ID" value="CAB9502266.1"/>
    <property type="molecule type" value="Genomic_DNA"/>
</dbReference>
<accession>A0A9N8DHL4</accession>
<evidence type="ECO:0000313" key="2">
    <source>
        <dbReference type="EMBL" id="CAB9502266.1"/>
    </source>
</evidence>
<feature type="region of interest" description="Disordered" evidence="1">
    <location>
        <begin position="96"/>
        <end position="131"/>
    </location>
</feature>